<dbReference type="PRINTS" id="PR00837">
    <property type="entry name" value="V5TPXLIKE"/>
</dbReference>
<dbReference type="SMART" id="SM00198">
    <property type="entry name" value="SCP"/>
    <property type="match status" value="1"/>
</dbReference>
<comment type="caution">
    <text evidence="3">The sequence shown here is derived from an EMBL/GenBank/DDBJ whole genome shotgun (WGS) entry which is preliminary data.</text>
</comment>
<dbReference type="Proteomes" id="UP000548867">
    <property type="component" value="Unassembled WGS sequence"/>
</dbReference>
<gene>
    <name evidence="3" type="ORF">GGR38_001623</name>
</gene>
<evidence type="ECO:0000256" key="1">
    <source>
        <dbReference type="SAM" id="SignalP"/>
    </source>
</evidence>
<accession>A0A7W6G5H3</accession>
<dbReference type="GO" id="GO:0005576">
    <property type="term" value="C:extracellular region"/>
    <property type="evidence" value="ECO:0007669"/>
    <property type="project" value="InterPro"/>
</dbReference>
<dbReference type="InterPro" id="IPR001283">
    <property type="entry name" value="CRISP-related"/>
</dbReference>
<evidence type="ECO:0000313" key="4">
    <source>
        <dbReference type="Proteomes" id="UP000548867"/>
    </source>
</evidence>
<dbReference type="InterPro" id="IPR002413">
    <property type="entry name" value="V5_allergen-like"/>
</dbReference>
<dbReference type="Pfam" id="PF00188">
    <property type="entry name" value="CAP"/>
    <property type="match status" value="1"/>
</dbReference>
<keyword evidence="4" id="KW-1185">Reference proteome</keyword>
<evidence type="ECO:0000313" key="3">
    <source>
        <dbReference type="EMBL" id="MBB3954684.1"/>
    </source>
</evidence>
<dbReference type="InterPro" id="IPR035940">
    <property type="entry name" value="CAP_sf"/>
</dbReference>
<feature type="chain" id="PRO_5031374064" description="SCP domain-containing protein" evidence="1">
    <location>
        <begin position="19"/>
        <end position="181"/>
    </location>
</feature>
<feature type="domain" description="SCP" evidence="2">
    <location>
        <begin position="38"/>
        <end position="177"/>
    </location>
</feature>
<dbReference type="AlphaFoldDB" id="A0A7W6G5H3"/>
<protein>
    <recommendedName>
        <fullName evidence="2">SCP domain-containing protein</fullName>
    </recommendedName>
</protein>
<dbReference type="Gene3D" id="3.40.33.10">
    <property type="entry name" value="CAP"/>
    <property type="match status" value="1"/>
</dbReference>
<dbReference type="RefSeq" id="WP_183624353.1">
    <property type="nucleotide sequence ID" value="NZ_JACIDX010000005.1"/>
</dbReference>
<dbReference type="PANTHER" id="PTHR10334">
    <property type="entry name" value="CYSTEINE-RICH SECRETORY PROTEIN-RELATED"/>
    <property type="match status" value="1"/>
</dbReference>
<evidence type="ECO:0000259" key="2">
    <source>
        <dbReference type="SMART" id="SM00198"/>
    </source>
</evidence>
<dbReference type="InterPro" id="IPR018244">
    <property type="entry name" value="Allrgn_V5/Tpx1_CS"/>
</dbReference>
<dbReference type="PROSITE" id="PS01010">
    <property type="entry name" value="CRISP_2"/>
    <property type="match status" value="1"/>
</dbReference>
<dbReference type="SUPFAM" id="SSF55797">
    <property type="entry name" value="PR-1-like"/>
    <property type="match status" value="1"/>
</dbReference>
<dbReference type="EMBL" id="JACIDX010000005">
    <property type="protein sequence ID" value="MBB3954684.1"/>
    <property type="molecule type" value="Genomic_DNA"/>
</dbReference>
<dbReference type="InterPro" id="IPR014044">
    <property type="entry name" value="CAP_dom"/>
</dbReference>
<keyword evidence="1" id="KW-0732">Signal</keyword>
<feature type="signal peptide" evidence="1">
    <location>
        <begin position="1"/>
        <end position="18"/>
    </location>
</feature>
<reference evidence="3 4" key="1">
    <citation type="submission" date="2020-08" db="EMBL/GenBank/DDBJ databases">
        <title>Genomic Encyclopedia of Type Strains, Phase IV (KMG-IV): sequencing the most valuable type-strain genomes for metagenomic binning, comparative biology and taxonomic classification.</title>
        <authorList>
            <person name="Goeker M."/>
        </authorList>
    </citation>
    <scope>NUCLEOTIDE SEQUENCE [LARGE SCALE GENOMIC DNA]</scope>
    <source>
        <strain evidence="3 4">DSM 27057</strain>
    </source>
</reference>
<proteinExistence type="predicted"/>
<dbReference type="PRINTS" id="PR00838">
    <property type="entry name" value="V5ALLERGEN"/>
</dbReference>
<organism evidence="3 4">
    <name type="scientific">Novosphingobium sediminicola</name>
    <dbReference type="NCBI Taxonomy" id="563162"/>
    <lineage>
        <taxon>Bacteria</taxon>
        <taxon>Pseudomonadati</taxon>
        <taxon>Pseudomonadota</taxon>
        <taxon>Alphaproteobacteria</taxon>
        <taxon>Sphingomonadales</taxon>
        <taxon>Sphingomonadaceae</taxon>
        <taxon>Novosphingobium</taxon>
    </lineage>
</organism>
<name>A0A7W6G5H3_9SPHN</name>
<sequence>MMRHAFVLCCLIGGPVSAAPAITPVAVYGSGPPAMAPALAARALAAHNRERGRMSEAPLVWDEALAQGALDWAQELARSGKFEHASAERRKKAGENLFMGTAGAYPIETMIEQFISERDDFLPGTFPAVTRDGNWRNVAHYTQIVWRGTQKVGCAMARGPRDDFLVCRYWPAGNIFGQKVP</sequence>